<evidence type="ECO:0000313" key="11">
    <source>
        <dbReference type="EMBL" id="CDG39095.1"/>
    </source>
</evidence>
<evidence type="ECO:0000313" key="12">
    <source>
        <dbReference type="Proteomes" id="UP000027583"/>
    </source>
</evidence>
<evidence type="ECO:0000259" key="10">
    <source>
        <dbReference type="Pfam" id="PF00697"/>
    </source>
</evidence>
<organism evidence="11 12">
    <name type="scientific">Asaia bogorensis</name>
    <dbReference type="NCBI Taxonomy" id="91915"/>
    <lineage>
        <taxon>Bacteria</taxon>
        <taxon>Pseudomonadati</taxon>
        <taxon>Pseudomonadota</taxon>
        <taxon>Alphaproteobacteria</taxon>
        <taxon>Acetobacterales</taxon>
        <taxon>Acetobacteraceae</taxon>
        <taxon>Asaia</taxon>
    </lineage>
</organism>
<dbReference type="eggNOG" id="COG0135">
    <property type="taxonomic scope" value="Bacteria"/>
</dbReference>
<evidence type="ECO:0000256" key="9">
    <source>
        <dbReference type="HAMAP-Rule" id="MF_00135"/>
    </source>
</evidence>
<dbReference type="EC" id="5.3.1.24" evidence="3 9"/>
<keyword evidence="6 9" id="KW-0822">Tryptophan biosynthesis</keyword>
<dbReference type="AlphaFoldDB" id="A0A060QDV2"/>
<keyword evidence="8 9" id="KW-0413">Isomerase</keyword>
<comment type="catalytic activity">
    <reaction evidence="1 9">
        <text>N-(5-phospho-beta-D-ribosyl)anthranilate = 1-(2-carboxyphenylamino)-1-deoxy-D-ribulose 5-phosphate</text>
        <dbReference type="Rhea" id="RHEA:21540"/>
        <dbReference type="ChEBI" id="CHEBI:18277"/>
        <dbReference type="ChEBI" id="CHEBI:58613"/>
        <dbReference type="EC" id="5.3.1.24"/>
    </reaction>
</comment>
<gene>
    <name evidence="9" type="primary">trpF</name>
    <name evidence="11" type="ORF">ASAP_1050</name>
</gene>
<keyword evidence="7 9" id="KW-0057">Aromatic amino acid biosynthesis</keyword>
<evidence type="ECO:0000256" key="2">
    <source>
        <dbReference type="ARBA" id="ARBA00004664"/>
    </source>
</evidence>
<reference evidence="11 12" key="1">
    <citation type="journal article" date="2014" name="Genome Biol. Evol.">
        <title>Acetic acid bacteria genomes reveal functional traits for adaptation to life in insect guts.</title>
        <authorList>
            <person name="Chouaia B."/>
            <person name="Gaiarsa S."/>
            <person name="Crotti E."/>
            <person name="Comandatore F."/>
            <person name="Degli Esposti M."/>
            <person name="Ricci I."/>
            <person name="Alma A."/>
            <person name="Favia G."/>
            <person name="Bandi C."/>
            <person name="Daffonchio D."/>
        </authorList>
    </citation>
    <scope>NUCLEOTIDE SEQUENCE [LARGE SCALE GENOMIC DNA]</scope>
    <source>
        <strain evidence="11 12">SF2.1</strain>
    </source>
</reference>
<dbReference type="GO" id="GO:0004640">
    <property type="term" value="F:phosphoribosylanthranilate isomerase activity"/>
    <property type="evidence" value="ECO:0007669"/>
    <property type="project" value="UniProtKB-UniRule"/>
</dbReference>
<dbReference type="InterPro" id="IPR044643">
    <property type="entry name" value="TrpF_fam"/>
</dbReference>
<evidence type="ECO:0000256" key="8">
    <source>
        <dbReference type="ARBA" id="ARBA00023235"/>
    </source>
</evidence>
<dbReference type="RefSeq" id="WP_023979859.1">
    <property type="nucleotide sequence ID" value="NZ_CBLX010000008.1"/>
</dbReference>
<dbReference type="UniPathway" id="UPA00035">
    <property type="reaction ID" value="UER00042"/>
</dbReference>
<dbReference type="InterPro" id="IPR013785">
    <property type="entry name" value="Aldolase_TIM"/>
</dbReference>
<dbReference type="Pfam" id="PF00697">
    <property type="entry name" value="PRAI"/>
    <property type="match status" value="1"/>
</dbReference>
<evidence type="ECO:0000256" key="7">
    <source>
        <dbReference type="ARBA" id="ARBA00023141"/>
    </source>
</evidence>
<keyword evidence="5 9" id="KW-0028">Amino-acid biosynthesis</keyword>
<dbReference type="HAMAP" id="MF_00135">
    <property type="entry name" value="PRAI"/>
    <property type="match status" value="1"/>
</dbReference>
<dbReference type="EMBL" id="CBLX010000008">
    <property type="protein sequence ID" value="CDG39095.1"/>
    <property type="molecule type" value="Genomic_DNA"/>
</dbReference>
<evidence type="ECO:0000256" key="1">
    <source>
        <dbReference type="ARBA" id="ARBA00001164"/>
    </source>
</evidence>
<dbReference type="GO" id="GO:0000162">
    <property type="term" value="P:L-tryptophan biosynthetic process"/>
    <property type="evidence" value="ECO:0007669"/>
    <property type="project" value="UniProtKB-UniRule"/>
</dbReference>
<accession>A0A060QDV2</accession>
<dbReference type="Gene3D" id="3.20.20.70">
    <property type="entry name" value="Aldolase class I"/>
    <property type="match status" value="1"/>
</dbReference>
<dbReference type="CDD" id="cd00405">
    <property type="entry name" value="PRAI"/>
    <property type="match status" value="1"/>
</dbReference>
<dbReference type="InterPro" id="IPR011060">
    <property type="entry name" value="RibuloseP-bd_barrel"/>
</dbReference>
<comment type="similarity">
    <text evidence="9">Belongs to the TrpF family.</text>
</comment>
<evidence type="ECO:0000256" key="3">
    <source>
        <dbReference type="ARBA" id="ARBA00012572"/>
    </source>
</evidence>
<reference evidence="11 12" key="2">
    <citation type="journal article" date="2014" name="PLoS ONE">
        <title>Evolution of mitochondria reconstructed from the energy metabolism of living bacteria.</title>
        <authorList>
            <person name="Degli Esposti M."/>
            <person name="Chouaia B."/>
            <person name="Comandatore F."/>
            <person name="Crotti E."/>
            <person name="Sassera D."/>
            <person name="Lievens P.M."/>
            <person name="Daffonchio D."/>
            <person name="Bandi C."/>
        </authorList>
    </citation>
    <scope>NUCLEOTIDE SEQUENCE [LARGE SCALE GENOMIC DNA]</scope>
    <source>
        <strain evidence="11 12">SF2.1</strain>
    </source>
</reference>
<dbReference type="PANTHER" id="PTHR42894:SF1">
    <property type="entry name" value="N-(5'-PHOSPHORIBOSYL)ANTHRANILATE ISOMERASE"/>
    <property type="match status" value="1"/>
</dbReference>
<proteinExistence type="inferred from homology"/>
<comment type="pathway">
    <text evidence="2 9">Amino-acid biosynthesis; L-tryptophan biosynthesis; L-tryptophan from chorismate: step 3/5.</text>
</comment>
<evidence type="ECO:0000256" key="6">
    <source>
        <dbReference type="ARBA" id="ARBA00022822"/>
    </source>
</evidence>
<dbReference type="InterPro" id="IPR001240">
    <property type="entry name" value="PRAI_dom"/>
</dbReference>
<dbReference type="SUPFAM" id="SSF51366">
    <property type="entry name" value="Ribulose-phoshate binding barrel"/>
    <property type="match status" value="1"/>
</dbReference>
<evidence type="ECO:0000256" key="5">
    <source>
        <dbReference type="ARBA" id="ARBA00022605"/>
    </source>
</evidence>
<protein>
    <recommendedName>
        <fullName evidence="4 9">N-(5'-phosphoribosyl)anthranilate isomerase</fullName>
        <shortName evidence="9">PRAI</shortName>
        <ecNumber evidence="3 9">5.3.1.24</ecNumber>
    </recommendedName>
</protein>
<feature type="domain" description="N-(5'phosphoribosyl) anthranilate isomerase (PRAI)" evidence="10">
    <location>
        <begin position="19"/>
        <end position="218"/>
    </location>
</feature>
<dbReference type="Proteomes" id="UP000027583">
    <property type="component" value="Unassembled WGS sequence"/>
</dbReference>
<dbReference type="PANTHER" id="PTHR42894">
    <property type="entry name" value="N-(5'-PHOSPHORIBOSYL)ANTHRANILATE ISOMERASE"/>
    <property type="match status" value="1"/>
</dbReference>
<sequence length="232" mass="24703">MKPGRAEQGATDGKASVGVKICGITTELALQAACAAQADWIGFVFYDRSPRHIMPGSARNLLARHQGATPDLVGLFVKPDDRAIEAALDACALDVLQIYDTPERASAIREKFGRPVWLSCPVTTKDDLPHANDVDALVIEPRAPASAANPGGNGLRLDWSVLRDWLAPSPWMLAGGLTPENVGQAIAESGARFVDVSSGVETAPGQKSASLIRNFIKNARTPYRSPCAPHKN</sequence>
<name>A0A060QDV2_9PROT</name>
<comment type="caution">
    <text evidence="11">The sequence shown here is derived from an EMBL/GenBank/DDBJ whole genome shotgun (WGS) entry which is preliminary data.</text>
</comment>
<evidence type="ECO:0000256" key="4">
    <source>
        <dbReference type="ARBA" id="ARBA00022272"/>
    </source>
</evidence>